<reference evidence="4" key="1">
    <citation type="submission" date="2020-12" db="EMBL/GenBank/DDBJ databases">
        <title>Methylobrevis albus sp. nov., isolated from fresh water lack sediment.</title>
        <authorList>
            <person name="Zou Q."/>
        </authorList>
    </citation>
    <scope>NUCLEOTIDE SEQUENCE</scope>
    <source>
        <strain evidence="4">L22</strain>
    </source>
</reference>
<evidence type="ECO:0000256" key="1">
    <source>
        <dbReference type="ARBA" id="ARBA00022729"/>
    </source>
</evidence>
<evidence type="ECO:0000313" key="5">
    <source>
        <dbReference type="Proteomes" id="UP000631694"/>
    </source>
</evidence>
<gene>
    <name evidence="4" type="ORF">I5731_14080</name>
</gene>
<dbReference type="Pfam" id="PF13517">
    <property type="entry name" value="FG-GAP_3"/>
    <property type="match status" value="2"/>
</dbReference>
<dbReference type="Gene3D" id="2.130.10.130">
    <property type="entry name" value="Integrin alpha, N-terminal"/>
    <property type="match status" value="1"/>
</dbReference>
<dbReference type="EMBL" id="JADZLT010000052">
    <property type="protein sequence ID" value="MBH0238957.1"/>
    <property type="molecule type" value="Genomic_DNA"/>
</dbReference>
<dbReference type="InterPro" id="IPR027039">
    <property type="entry name" value="Crtac1"/>
</dbReference>
<evidence type="ECO:0000256" key="2">
    <source>
        <dbReference type="SAM" id="SignalP"/>
    </source>
</evidence>
<dbReference type="Pfam" id="PF07593">
    <property type="entry name" value="UnbV_ASPIC"/>
    <property type="match status" value="1"/>
</dbReference>
<dbReference type="InterPro" id="IPR011519">
    <property type="entry name" value="UnbV_ASPIC"/>
</dbReference>
<evidence type="ECO:0000259" key="3">
    <source>
        <dbReference type="Pfam" id="PF07593"/>
    </source>
</evidence>
<dbReference type="Proteomes" id="UP000631694">
    <property type="component" value="Unassembled WGS sequence"/>
</dbReference>
<dbReference type="AlphaFoldDB" id="A0A931MYZ1"/>
<dbReference type="PANTHER" id="PTHR16026:SF0">
    <property type="entry name" value="CARTILAGE ACIDIC PROTEIN 1"/>
    <property type="match status" value="1"/>
</dbReference>
<sequence>MHLLRRRLPALLAALAIGVGSLISARADEGPAVPSFVDETAAAGLDSVYAGDWEYMVGGGAASFDCDDDGFPDLLLAGGEAPAKFYRNASELGGALKFEEGAASGLELDAVTGAYPLDIDGDGRMDLVLLRIGENVVMRGLGGCKFERANEAFGFDGGDGWSTALAATWEKGASWPTIAIGNYIDRSSVMPWGSCTDNWLHRPQGSGPGFAPPLALTPSYCALSMLFTDWNRSGTPALRVSNDREYYKGGQEQLWRVEPGKAPALYTEADGWRYVRIWGMGIASYDLDLDGFPEYYLTSMADNRLQKLAPVPDGAAAKPSYGDVALAKGVTAHRPYVGDDVKPSTAWHAQFEDVNNDGLVDLFVAKGNVAEMPDFAALDPNNLLLQQPDGKFVEAGDRAGVASTRIARGALLTDFNLDGRVDLVVVNRWKGAELWRNTGAGEGTGAGLLLKLAQPGPNRDAIGAFVEVRCGERVLRREITVGGGHASGHAGWWHFGLGGETEAEVRVLWPDGTAGPWHKVAAEGRFVLGRDADPMPWSPG</sequence>
<feature type="chain" id="PRO_5037301261" evidence="2">
    <location>
        <begin position="28"/>
        <end position="540"/>
    </location>
</feature>
<organism evidence="4 5">
    <name type="scientific">Methylobrevis albus</name>
    <dbReference type="NCBI Taxonomy" id="2793297"/>
    <lineage>
        <taxon>Bacteria</taxon>
        <taxon>Pseudomonadati</taxon>
        <taxon>Pseudomonadota</taxon>
        <taxon>Alphaproteobacteria</taxon>
        <taxon>Hyphomicrobiales</taxon>
        <taxon>Pleomorphomonadaceae</taxon>
        <taxon>Methylobrevis</taxon>
    </lineage>
</organism>
<proteinExistence type="predicted"/>
<evidence type="ECO:0000313" key="4">
    <source>
        <dbReference type="EMBL" id="MBH0238957.1"/>
    </source>
</evidence>
<accession>A0A931MYZ1</accession>
<dbReference type="InterPro" id="IPR013517">
    <property type="entry name" value="FG-GAP"/>
</dbReference>
<dbReference type="InterPro" id="IPR028994">
    <property type="entry name" value="Integrin_alpha_N"/>
</dbReference>
<feature type="domain" description="ASPIC/UnbV" evidence="3">
    <location>
        <begin position="461"/>
        <end position="523"/>
    </location>
</feature>
<protein>
    <submittedName>
        <fullName evidence="4">CRTAC1 family protein</fullName>
    </submittedName>
</protein>
<keyword evidence="1 2" id="KW-0732">Signal</keyword>
<feature type="signal peptide" evidence="2">
    <location>
        <begin position="1"/>
        <end position="27"/>
    </location>
</feature>
<dbReference type="SUPFAM" id="SSF69318">
    <property type="entry name" value="Integrin alpha N-terminal domain"/>
    <property type="match status" value="1"/>
</dbReference>
<keyword evidence="5" id="KW-1185">Reference proteome</keyword>
<comment type="caution">
    <text evidence="4">The sequence shown here is derived from an EMBL/GenBank/DDBJ whole genome shotgun (WGS) entry which is preliminary data.</text>
</comment>
<dbReference type="PANTHER" id="PTHR16026">
    <property type="entry name" value="CARTILAGE ACIDIC PROTEIN 1"/>
    <property type="match status" value="1"/>
</dbReference>
<name>A0A931MYZ1_9HYPH</name>